<feature type="coiled-coil region" evidence="1">
    <location>
        <begin position="12"/>
        <end position="46"/>
    </location>
</feature>
<dbReference type="RefSeq" id="WP_069662062.1">
    <property type="nucleotide sequence ID" value="NZ_JBHUJJ010000001.1"/>
</dbReference>
<dbReference type="Proteomes" id="UP000095094">
    <property type="component" value="Unassembled WGS sequence"/>
</dbReference>
<evidence type="ECO:0000313" key="3">
    <source>
        <dbReference type="Proteomes" id="UP000095094"/>
    </source>
</evidence>
<keyword evidence="3" id="KW-1185">Reference proteome</keyword>
<dbReference type="OrthoDB" id="2194437at2"/>
<dbReference type="Pfam" id="PF13125">
    <property type="entry name" value="DUF3958"/>
    <property type="match status" value="1"/>
</dbReference>
<feature type="coiled-coil region" evidence="1">
    <location>
        <begin position="70"/>
        <end position="112"/>
    </location>
</feature>
<evidence type="ECO:0000256" key="1">
    <source>
        <dbReference type="SAM" id="Coils"/>
    </source>
</evidence>
<keyword evidence="1" id="KW-0175">Coiled coil</keyword>
<sequence>MELDYQTKICQIQDEQDLIKQEIRSVEQQQEEFFSLQQEEKRLYEEIVETSPPAERQYFKSRGEDSFSLAKKAQRQLEEQENELRNTRKQLIEKEEELYSEQRKEQVKEKEQ</sequence>
<accession>A0A1E5H754</accession>
<organism evidence="2 3">
    <name type="scientific">Enterococcus termitis</name>
    <dbReference type="NCBI Taxonomy" id="332950"/>
    <lineage>
        <taxon>Bacteria</taxon>
        <taxon>Bacillati</taxon>
        <taxon>Bacillota</taxon>
        <taxon>Bacilli</taxon>
        <taxon>Lactobacillales</taxon>
        <taxon>Enterococcaceae</taxon>
        <taxon>Enterococcus</taxon>
    </lineage>
</organism>
<dbReference type="InterPro" id="IPR025014">
    <property type="entry name" value="DUF3958"/>
</dbReference>
<name>A0A1E5H754_9ENTE</name>
<comment type="caution">
    <text evidence="2">The sequence shown here is derived from an EMBL/GenBank/DDBJ whole genome shotgun (WGS) entry which is preliminary data.</text>
</comment>
<reference evidence="3" key="1">
    <citation type="submission" date="2016-09" db="EMBL/GenBank/DDBJ databases">
        <authorList>
            <person name="Gulvik C.A."/>
        </authorList>
    </citation>
    <scope>NUCLEOTIDE SEQUENCE [LARGE SCALE GENOMIC DNA]</scope>
    <source>
        <strain evidence="3">LMG 8895</strain>
    </source>
</reference>
<protein>
    <submittedName>
        <fullName evidence="2">Uncharacterized protein</fullName>
    </submittedName>
</protein>
<proteinExistence type="predicted"/>
<dbReference type="EMBL" id="MIJY01000001">
    <property type="protein sequence ID" value="OEG20754.1"/>
    <property type="molecule type" value="Genomic_DNA"/>
</dbReference>
<evidence type="ECO:0000313" key="2">
    <source>
        <dbReference type="EMBL" id="OEG20754.1"/>
    </source>
</evidence>
<dbReference type="AlphaFoldDB" id="A0A1E5H754"/>
<gene>
    <name evidence="2" type="ORF">BCR25_02780</name>
</gene>